<accession>A0A7G9S9H6</accession>
<protein>
    <submittedName>
        <fullName evidence="2">PEP-CTERM sorting domain-containing protein</fullName>
    </submittedName>
</protein>
<dbReference type="RefSeq" id="WP_187541500.1">
    <property type="nucleotide sequence ID" value="NZ_CP060717.1"/>
</dbReference>
<feature type="chain" id="PRO_5028843462" evidence="1">
    <location>
        <begin position="17"/>
        <end position="289"/>
    </location>
</feature>
<keyword evidence="3" id="KW-1185">Reference proteome</keyword>
<evidence type="ECO:0000313" key="3">
    <source>
        <dbReference type="Proteomes" id="UP000515955"/>
    </source>
</evidence>
<dbReference type="EMBL" id="CP060717">
    <property type="protein sequence ID" value="QNN64501.1"/>
    <property type="molecule type" value="Genomic_DNA"/>
</dbReference>
<keyword evidence="1" id="KW-0732">Signal</keyword>
<dbReference type="KEGG" id="srhi:H9L12_09270"/>
<name>A0A7G9S9H6_9SPHN</name>
<dbReference type="Proteomes" id="UP000515955">
    <property type="component" value="Chromosome"/>
</dbReference>
<dbReference type="AlphaFoldDB" id="A0A7G9S9H6"/>
<sequence length="289" mass="31164">MAMLLALALAAQPAPARPQEVLFIGNSFTFGATSAVLRYRANTVDDRNGDGIGGVPALFKLFADQLNIPVIVALETSPGKSLQWHFQNKQTQIDGLWDQVVLQEYSTLDPEKPGDVARSIDFAGRLARLIRARSPDAKISITSNWTRPDLTVPAGQPWSGQPMTRMALDLRRQIDRVVRSHPQIGKVNPVGEAFNCAIAAGVADANPYDGIDAGKVDLWGYDHYHAGTPGYYLSALVIFAGVTGADPRRLGDRETAANDLGLNPAVATKLQTIAWQMVHGGGCKPEAVR</sequence>
<feature type="signal peptide" evidence="1">
    <location>
        <begin position="1"/>
        <end position="16"/>
    </location>
</feature>
<reference evidence="2 3" key="1">
    <citation type="submission" date="2020-08" db="EMBL/GenBank/DDBJ databases">
        <title>Genome sequence of Sphingomonas rhizophila KACC 19189T.</title>
        <authorList>
            <person name="Hyun D.-W."/>
            <person name="Bae J.-W."/>
        </authorList>
    </citation>
    <scope>NUCLEOTIDE SEQUENCE [LARGE SCALE GENOMIC DNA]</scope>
    <source>
        <strain evidence="2 3">KACC 19189</strain>
    </source>
</reference>
<organism evidence="2 3">
    <name type="scientific">Sphingomonas rhizophila</name>
    <dbReference type="NCBI Taxonomy" id="2071607"/>
    <lineage>
        <taxon>Bacteria</taxon>
        <taxon>Pseudomonadati</taxon>
        <taxon>Pseudomonadota</taxon>
        <taxon>Alphaproteobacteria</taxon>
        <taxon>Sphingomonadales</taxon>
        <taxon>Sphingomonadaceae</taxon>
        <taxon>Sphingomonas</taxon>
    </lineage>
</organism>
<dbReference type="Gene3D" id="3.40.50.1110">
    <property type="entry name" value="SGNH hydrolase"/>
    <property type="match status" value="1"/>
</dbReference>
<proteinExistence type="predicted"/>
<dbReference type="InterPro" id="IPR036514">
    <property type="entry name" value="SGNH_hydro_sf"/>
</dbReference>
<evidence type="ECO:0000256" key="1">
    <source>
        <dbReference type="SAM" id="SignalP"/>
    </source>
</evidence>
<dbReference type="GO" id="GO:0016788">
    <property type="term" value="F:hydrolase activity, acting on ester bonds"/>
    <property type="evidence" value="ECO:0007669"/>
    <property type="project" value="UniProtKB-ARBA"/>
</dbReference>
<gene>
    <name evidence="2" type="ORF">H9L12_09270</name>
</gene>
<evidence type="ECO:0000313" key="2">
    <source>
        <dbReference type="EMBL" id="QNN64501.1"/>
    </source>
</evidence>